<gene>
    <name evidence="2" type="ORF">DK389_25950</name>
</gene>
<sequence>MGARLNGRRPWLFSSSKESAMSLTRIAFTAALLAATGASAQTEDQPRRLDVPSGPATKQQPDLDTLKLASAHRERAQSVQERTNGLWQSWLVSICEGCGPSGRPYQDTIRNDMERNTPTFMQEAAASDRARMRASRALPAQTFNRRIYSDLSTETVAQIRRTPAR</sequence>
<dbReference type="KEGG" id="mets:DK389_25950"/>
<keyword evidence="3" id="KW-1185">Reference proteome</keyword>
<dbReference type="OrthoDB" id="7997717at2"/>
<evidence type="ECO:0000256" key="1">
    <source>
        <dbReference type="SAM" id="MobiDB-lite"/>
    </source>
</evidence>
<proteinExistence type="predicted"/>
<evidence type="ECO:0000313" key="3">
    <source>
        <dbReference type="Proteomes" id="UP000245926"/>
    </source>
</evidence>
<organism evidence="2 3">
    <name type="scientific">Methylobacterium durans</name>
    <dbReference type="NCBI Taxonomy" id="2202825"/>
    <lineage>
        <taxon>Bacteria</taxon>
        <taxon>Pseudomonadati</taxon>
        <taxon>Pseudomonadota</taxon>
        <taxon>Alphaproteobacteria</taxon>
        <taxon>Hyphomicrobiales</taxon>
        <taxon>Methylobacteriaceae</taxon>
        <taxon>Methylobacterium</taxon>
    </lineage>
</organism>
<dbReference type="EMBL" id="CP029550">
    <property type="protein sequence ID" value="AWN43318.1"/>
    <property type="molecule type" value="Genomic_DNA"/>
</dbReference>
<accession>A0A2U8WCJ0</accession>
<reference evidence="3" key="1">
    <citation type="submission" date="2018-05" db="EMBL/GenBank/DDBJ databases">
        <title>Complete Genome Sequence of Methylobacterium sp. 17SD2-17.</title>
        <authorList>
            <person name="Srinivasan S."/>
        </authorList>
    </citation>
    <scope>NUCLEOTIDE SEQUENCE [LARGE SCALE GENOMIC DNA]</scope>
    <source>
        <strain evidence="3">17SD2-17</strain>
    </source>
</reference>
<dbReference type="AlphaFoldDB" id="A0A2U8WCJ0"/>
<protein>
    <submittedName>
        <fullName evidence="2">Uncharacterized protein</fullName>
    </submittedName>
</protein>
<evidence type="ECO:0000313" key="2">
    <source>
        <dbReference type="EMBL" id="AWN43318.1"/>
    </source>
</evidence>
<dbReference type="Proteomes" id="UP000245926">
    <property type="component" value="Chromosome"/>
</dbReference>
<feature type="region of interest" description="Disordered" evidence="1">
    <location>
        <begin position="37"/>
        <end position="62"/>
    </location>
</feature>
<name>A0A2U8WCJ0_9HYPH</name>